<gene>
    <name evidence="1" type="ORF">GJ744_007818</name>
</gene>
<organism evidence="1 2">
    <name type="scientific">Endocarpon pusillum</name>
    <dbReference type="NCBI Taxonomy" id="364733"/>
    <lineage>
        <taxon>Eukaryota</taxon>
        <taxon>Fungi</taxon>
        <taxon>Dikarya</taxon>
        <taxon>Ascomycota</taxon>
        <taxon>Pezizomycotina</taxon>
        <taxon>Eurotiomycetes</taxon>
        <taxon>Chaetothyriomycetidae</taxon>
        <taxon>Verrucariales</taxon>
        <taxon>Verrucariaceae</taxon>
        <taxon>Endocarpon</taxon>
    </lineage>
</organism>
<keyword evidence="2" id="KW-1185">Reference proteome</keyword>
<evidence type="ECO:0000313" key="2">
    <source>
        <dbReference type="Proteomes" id="UP000606974"/>
    </source>
</evidence>
<name>A0A8H7ASZ5_9EURO</name>
<evidence type="ECO:0000313" key="1">
    <source>
        <dbReference type="EMBL" id="KAF7513767.1"/>
    </source>
</evidence>
<sequence>MSTIRSVRLLRDRYATYRADKVQAVGAKTGELGFGQGQDLYHSIRPAGPGGRSYEISNVFLYLLSAQSNHRKQKTSRRQLGWLRRPFSWSIKNPSNNIRHRDYDNTVECT</sequence>
<reference evidence="1" key="1">
    <citation type="submission" date="2020-02" db="EMBL/GenBank/DDBJ databases">
        <authorList>
            <person name="Palmer J.M."/>
        </authorList>
    </citation>
    <scope>NUCLEOTIDE SEQUENCE</scope>
    <source>
        <strain evidence="1">EPUS1.4</strain>
        <tissue evidence="1">Thallus</tissue>
    </source>
</reference>
<dbReference type="AlphaFoldDB" id="A0A8H7ASZ5"/>
<dbReference type="EMBL" id="JAACFV010000004">
    <property type="protein sequence ID" value="KAF7513767.1"/>
    <property type="molecule type" value="Genomic_DNA"/>
</dbReference>
<accession>A0A8H7ASZ5</accession>
<protein>
    <submittedName>
        <fullName evidence="1">Uncharacterized protein</fullName>
    </submittedName>
</protein>
<comment type="caution">
    <text evidence="1">The sequence shown here is derived from an EMBL/GenBank/DDBJ whole genome shotgun (WGS) entry which is preliminary data.</text>
</comment>
<proteinExistence type="predicted"/>
<dbReference type="Proteomes" id="UP000606974">
    <property type="component" value="Unassembled WGS sequence"/>
</dbReference>